<evidence type="ECO:0000259" key="3">
    <source>
        <dbReference type="Pfam" id="PF01571"/>
    </source>
</evidence>
<feature type="domain" description="GCVT N-terminal" evidence="3">
    <location>
        <begin position="556"/>
        <end position="813"/>
    </location>
</feature>
<evidence type="ECO:0000313" key="7">
    <source>
        <dbReference type="Proteomes" id="UP000198767"/>
    </source>
</evidence>
<dbReference type="Pfam" id="PF13510">
    <property type="entry name" value="Fer2_4"/>
    <property type="match status" value="1"/>
</dbReference>
<dbReference type="PANTHER" id="PTHR43757">
    <property type="entry name" value="AMINOMETHYLTRANSFERASE"/>
    <property type="match status" value="1"/>
</dbReference>
<dbReference type="Pfam" id="PF01571">
    <property type="entry name" value="GCV_T"/>
    <property type="match status" value="1"/>
</dbReference>
<dbReference type="InterPro" id="IPR013977">
    <property type="entry name" value="GcvT_C"/>
</dbReference>
<dbReference type="Proteomes" id="UP000198767">
    <property type="component" value="Unassembled WGS sequence"/>
</dbReference>
<sequence length="931" mass="100681">MTGHRIGTRGLLDRSKTLSFRFDGKTYQGFQGDTVASALLASGVRIFGRSFKYHRPRGVWGAWFDDPNAIVDIKHGGVHYPNCQATMTQLVDGMEVRSVNAWPTAQKDLKGILDLAQRFMPAGFYYKMFMWPDWHLFEPMIRKMAGIGTLSADVQDDFEAAILHEHCETLVIGGGPAGLTAARAAAKAGKSVLLIDDHPDFGGSSYRYPNDAAEGPSYWVAEQLSAIEDAGGRVLSSTTAIGVYDHQAVSIVTDRGLGTAPVVRKLRPDNVIVATGAVDRPVTFSNNDRPGVMSLDAGAEFLARFGVLVGQQIAILSNRPDAHDVAAQLENAGAKVDLLDPKSDPAKAIGYRNLKGVRVAGHTYPCDTILASAGLTPLVHLWRHAGGKLDWDEGRQTFVPSTGPDWMRVIGGANGTYERSAVEEEARSAALNTSRPERHVYSISPLLPNTKNTEGRQWIDFQHDVTLKDVALAHRENMVSVEHLKRYTTLGMAGDQGKTSNIAGLAAMADLKGQRIPEVGTTTFRPPFVPVPLEAYRGASRDTQVAPLKRLTLEPEHRALGAALGEYGGWLRPAWYGGDDEQSAVASECKIARDAAAIMDGSALGTIEVIGPDARAFVNFVYYNTMSNLKPGRIRYGFMLTESGLVFDDGVIACVDETRFIISCSSSHADAVMAHLENWRQDSFDPDRVHIHDTTQNWSTVTIAGPKARAIVDALGVLDTLDDFAHMTLRFGAFEDVPARVARVSFTGDSSFEVSVPNSAAVRLWQRAIAAGKPHGAGPVGAEALVVLRAEKGYIIVGKDTEGETMPHDLGFGAPRLRKSAAFVGDRSLHTENANREDRKQFVGLSVEDGEPKLPIGAHIVTVQNGERRSLGYVTSSHDSPTLERPIALALVSGGLGAMGQPVEIYHMGKTRRATITPSCAFDTEGARIDA</sequence>
<evidence type="ECO:0000259" key="5">
    <source>
        <dbReference type="Pfam" id="PF17806"/>
    </source>
</evidence>
<comment type="similarity">
    <text evidence="1">Belongs to the GcvT family.</text>
</comment>
<gene>
    <name evidence="6" type="ORF">SAMN04488118_10663</name>
</gene>
<feature type="domain" description="SoxA A3" evidence="5">
    <location>
        <begin position="455"/>
        <end position="535"/>
    </location>
</feature>
<evidence type="ECO:0000256" key="1">
    <source>
        <dbReference type="ARBA" id="ARBA00008609"/>
    </source>
</evidence>
<dbReference type="InterPro" id="IPR006222">
    <property type="entry name" value="GCVT_N"/>
</dbReference>
<evidence type="ECO:0000259" key="4">
    <source>
        <dbReference type="Pfam" id="PF08669"/>
    </source>
</evidence>
<dbReference type="PRINTS" id="PR00368">
    <property type="entry name" value="FADPNR"/>
</dbReference>
<dbReference type="InterPro" id="IPR042204">
    <property type="entry name" value="2Fe-2S-bd_N"/>
</dbReference>
<dbReference type="InterPro" id="IPR028896">
    <property type="entry name" value="GcvT/YgfZ/DmdA"/>
</dbReference>
<dbReference type="InterPro" id="IPR036188">
    <property type="entry name" value="FAD/NAD-bd_sf"/>
</dbReference>
<dbReference type="Pfam" id="PF17806">
    <property type="entry name" value="SO_alpha_A3"/>
    <property type="match status" value="1"/>
</dbReference>
<name>A0A1G5QV51_9RHOB</name>
<dbReference type="PANTHER" id="PTHR43757:SF2">
    <property type="entry name" value="AMINOMETHYLTRANSFERASE, MITOCHONDRIAL"/>
    <property type="match status" value="1"/>
</dbReference>
<dbReference type="InterPro" id="IPR027266">
    <property type="entry name" value="TrmE/GcvT-like"/>
</dbReference>
<dbReference type="Pfam" id="PF08669">
    <property type="entry name" value="GCV_T_C"/>
    <property type="match status" value="1"/>
</dbReference>
<evidence type="ECO:0000313" key="6">
    <source>
        <dbReference type="EMBL" id="SCZ65617.1"/>
    </source>
</evidence>
<dbReference type="Gene3D" id="3.30.1360.120">
    <property type="entry name" value="Probable tRNA modification gtpase trme, domain 1"/>
    <property type="match status" value="1"/>
</dbReference>
<dbReference type="GO" id="GO:0016491">
    <property type="term" value="F:oxidoreductase activity"/>
    <property type="evidence" value="ECO:0007669"/>
    <property type="project" value="UniProtKB-KW"/>
</dbReference>
<dbReference type="Pfam" id="PF13450">
    <property type="entry name" value="NAD_binding_8"/>
    <property type="match status" value="1"/>
</dbReference>
<feature type="domain" description="Aminomethyltransferase C-terminal" evidence="4">
    <location>
        <begin position="840"/>
        <end position="923"/>
    </location>
</feature>
<protein>
    <submittedName>
        <fullName evidence="6">Sarcosine oxidase subunit alpha</fullName>
    </submittedName>
</protein>
<dbReference type="STRING" id="1156985.SAMN04488118_10663"/>
<keyword evidence="2" id="KW-0560">Oxidoreductase</keyword>
<dbReference type="RefSeq" id="WP_090218882.1">
    <property type="nucleotide sequence ID" value="NZ_CANMPF010000004.1"/>
</dbReference>
<dbReference type="AlphaFoldDB" id="A0A1G5QV51"/>
<dbReference type="Gene3D" id="3.50.50.60">
    <property type="entry name" value="FAD/NAD(P)-binding domain"/>
    <property type="match status" value="1"/>
</dbReference>
<dbReference type="SUPFAM" id="SSF51905">
    <property type="entry name" value="FAD/NAD(P)-binding domain"/>
    <property type="match status" value="1"/>
</dbReference>
<organism evidence="6 7">
    <name type="scientific">Epibacterium ulvae</name>
    <dbReference type="NCBI Taxonomy" id="1156985"/>
    <lineage>
        <taxon>Bacteria</taxon>
        <taxon>Pseudomonadati</taxon>
        <taxon>Pseudomonadota</taxon>
        <taxon>Alphaproteobacteria</taxon>
        <taxon>Rhodobacterales</taxon>
        <taxon>Roseobacteraceae</taxon>
        <taxon>Epibacterium</taxon>
    </lineage>
</organism>
<proteinExistence type="inferred from homology"/>
<dbReference type="InterPro" id="IPR041117">
    <property type="entry name" value="SoxA_A3"/>
</dbReference>
<dbReference type="EMBL" id="FMWG01000006">
    <property type="protein sequence ID" value="SCZ65617.1"/>
    <property type="molecule type" value="Genomic_DNA"/>
</dbReference>
<dbReference type="Gene3D" id="3.10.20.440">
    <property type="entry name" value="2Fe-2S iron-sulphur cluster binding domain, sarcosine oxidase, alpha subunit, N-terminal domain"/>
    <property type="match status" value="1"/>
</dbReference>
<keyword evidence="7" id="KW-1185">Reference proteome</keyword>
<dbReference type="OrthoDB" id="5287468at2"/>
<accession>A0A1G5QV51</accession>
<dbReference type="InterPro" id="IPR029043">
    <property type="entry name" value="GcvT/YgfZ_C"/>
</dbReference>
<evidence type="ECO:0000256" key="2">
    <source>
        <dbReference type="ARBA" id="ARBA00023002"/>
    </source>
</evidence>
<dbReference type="PRINTS" id="PR00469">
    <property type="entry name" value="PNDRDTASEII"/>
</dbReference>
<dbReference type="SUPFAM" id="SSF101790">
    <property type="entry name" value="Aminomethyltransferase beta-barrel domain"/>
    <property type="match status" value="1"/>
</dbReference>
<dbReference type="SUPFAM" id="SSF103025">
    <property type="entry name" value="Folate-binding domain"/>
    <property type="match status" value="1"/>
</dbReference>
<reference evidence="6 7" key="1">
    <citation type="submission" date="2016-10" db="EMBL/GenBank/DDBJ databases">
        <authorList>
            <person name="de Groot N.N."/>
        </authorList>
    </citation>
    <scope>NUCLEOTIDE SEQUENCE [LARGE SCALE GENOMIC DNA]</scope>
    <source>
        <strain evidence="6 7">U95</strain>
    </source>
</reference>